<dbReference type="PANTHER" id="PTHR10061">
    <property type="entry name" value="S-FORMYLGLUTATHIONE HYDROLASE"/>
    <property type="match status" value="1"/>
</dbReference>
<protein>
    <recommendedName>
        <fullName evidence="2 6">S-formylglutathione hydrolase</fullName>
        <ecNumber evidence="2 6">3.1.2.12</ecNumber>
    </recommendedName>
</protein>
<dbReference type="NCBIfam" id="TIGR02821">
    <property type="entry name" value="fghA_ester_D"/>
    <property type="match status" value="1"/>
</dbReference>
<evidence type="ECO:0000256" key="1">
    <source>
        <dbReference type="ARBA" id="ARBA00005622"/>
    </source>
</evidence>
<keyword evidence="3 8" id="KW-0719">Serine esterase</keyword>
<evidence type="ECO:0000256" key="5">
    <source>
        <dbReference type="ARBA" id="ARBA00047590"/>
    </source>
</evidence>
<dbReference type="Gene3D" id="3.40.50.1820">
    <property type="entry name" value="alpha/beta hydrolase"/>
    <property type="match status" value="1"/>
</dbReference>
<gene>
    <name evidence="9" type="ORF">SAMN04488523_103138</name>
</gene>
<dbReference type="PROSITE" id="PS51257">
    <property type="entry name" value="PROKAR_LIPOPROTEIN"/>
    <property type="match status" value="1"/>
</dbReference>
<feature type="active site" description="Charge relay system" evidence="7">
    <location>
        <position position="222"/>
    </location>
</feature>
<dbReference type="InterPro" id="IPR000801">
    <property type="entry name" value="Esterase-like"/>
</dbReference>
<dbReference type="PANTHER" id="PTHR10061:SF0">
    <property type="entry name" value="S-FORMYLGLUTATHIONE HYDROLASE"/>
    <property type="match status" value="1"/>
</dbReference>
<evidence type="ECO:0000256" key="8">
    <source>
        <dbReference type="RuleBase" id="RU363068"/>
    </source>
</evidence>
<dbReference type="GO" id="GO:0018738">
    <property type="term" value="F:S-formylglutathione hydrolase activity"/>
    <property type="evidence" value="ECO:0007669"/>
    <property type="project" value="UniProtKB-UniRule"/>
</dbReference>
<dbReference type="EMBL" id="FOMW01000003">
    <property type="protein sequence ID" value="SFD86407.1"/>
    <property type="molecule type" value="Genomic_DNA"/>
</dbReference>
<evidence type="ECO:0000313" key="9">
    <source>
        <dbReference type="EMBL" id="SFD86407.1"/>
    </source>
</evidence>
<keyword evidence="10" id="KW-1185">Reference proteome</keyword>
<dbReference type="InterPro" id="IPR029058">
    <property type="entry name" value="AB_hydrolase_fold"/>
</dbReference>
<dbReference type="InterPro" id="IPR014186">
    <property type="entry name" value="S-formylglutathione_hydrol"/>
</dbReference>
<dbReference type="SUPFAM" id="SSF53474">
    <property type="entry name" value="alpha/beta-Hydrolases"/>
    <property type="match status" value="1"/>
</dbReference>
<evidence type="ECO:0000256" key="2">
    <source>
        <dbReference type="ARBA" id="ARBA00012479"/>
    </source>
</evidence>
<evidence type="ECO:0000256" key="6">
    <source>
        <dbReference type="NCBIfam" id="TIGR02821"/>
    </source>
</evidence>
<dbReference type="GO" id="GO:0046294">
    <property type="term" value="P:formaldehyde catabolic process"/>
    <property type="evidence" value="ECO:0007669"/>
    <property type="project" value="InterPro"/>
</dbReference>
<sequence>MKTVSENACFGGTQGVYSHTSVTCGCEMTFGLFLPEEARDGPVPVLWYLSGLTCTHENAMTKSGAQVWAAEHGIALVFPDTSPRGEDVADDEAYDLGKGAGFYLNATQDPWKPHFNMWDYIATELPALIGENFSVDMTRQGITGHSMGGHGALTLAMNLPEQYRSVSAFAPITNPSASDWGRKQLTAYLGADETTWQRHDATVMMAEKGFDGPVLIDQGTGDQFLDLLKPEALAAAIATRRQPATFRMQPGYDHSYFFVATFMEDHVAFHADALYAL</sequence>
<evidence type="ECO:0000256" key="4">
    <source>
        <dbReference type="ARBA" id="ARBA00022801"/>
    </source>
</evidence>
<reference evidence="9 10" key="1">
    <citation type="submission" date="2016-10" db="EMBL/GenBank/DDBJ databases">
        <authorList>
            <person name="de Groot N.N."/>
        </authorList>
    </citation>
    <scope>NUCLEOTIDE SEQUENCE [LARGE SCALE GENOMIC DNA]</scope>
    <source>
        <strain evidence="9 10">DSM 11443</strain>
    </source>
</reference>
<comment type="catalytic activity">
    <reaction evidence="5 8">
        <text>S-formylglutathione + H2O = formate + glutathione + H(+)</text>
        <dbReference type="Rhea" id="RHEA:14961"/>
        <dbReference type="ChEBI" id="CHEBI:15377"/>
        <dbReference type="ChEBI" id="CHEBI:15378"/>
        <dbReference type="ChEBI" id="CHEBI:15740"/>
        <dbReference type="ChEBI" id="CHEBI:57688"/>
        <dbReference type="ChEBI" id="CHEBI:57925"/>
        <dbReference type="EC" id="3.1.2.12"/>
    </reaction>
</comment>
<organism evidence="9 10">
    <name type="scientific">Sulfitobacter brevis</name>
    <dbReference type="NCBI Taxonomy" id="74348"/>
    <lineage>
        <taxon>Bacteria</taxon>
        <taxon>Pseudomonadati</taxon>
        <taxon>Pseudomonadota</taxon>
        <taxon>Alphaproteobacteria</taxon>
        <taxon>Rhodobacterales</taxon>
        <taxon>Roseobacteraceae</taxon>
        <taxon>Sulfitobacter</taxon>
    </lineage>
</organism>
<dbReference type="GO" id="GO:0005829">
    <property type="term" value="C:cytosol"/>
    <property type="evidence" value="ECO:0007669"/>
    <property type="project" value="TreeGrafter"/>
</dbReference>
<feature type="active site" description="Charge relay system" evidence="7">
    <location>
        <position position="254"/>
    </location>
</feature>
<dbReference type="AlphaFoldDB" id="A0A1I1VTN2"/>
<dbReference type="Pfam" id="PF00756">
    <property type="entry name" value="Esterase"/>
    <property type="match status" value="1"/>
</dbReference>
<dbReference type="FunFam" id="3.40.50.1820:FF:000002">
    <property type="entry name" value="S-formylglutathione hydrolase"/>
    <property type="match status" value="1"/>
</dbReference>
<comment type="function">
    <text evidence="8">Serine hydrolase involved in the detoxification of formaldehyde.</text>
</comment>
<evidence type="ECO:0000313" key="10">
    <source>
        <dbReference type="Proteomes" id="UP000198977"/>
    </source>
</evidence>
<dbReference type="STRING" id="74348.SAMN04488523_103138"/>
<name>A0A1I1VTN2_9RHOB</name>
<keyword evidence="4 8" id="KW-0378">Hydrolase</keyword>
<dbReference type="EC" id="3.1.2.12" evidence="2 6"/>
<evidence type="ECO:0000256" key="7">
    <source>
        <dbReference type="PIRSR" id="PIRSR614186-1"/>
    </source>
</evidence>
<dbReference type="RefSeq" id="WP_093922763.1">
    <property type="nucleotide sequence ID" value="NZ_FOMW01000003.1"/>
</dbReference>
<dbReference type="OrthoDB" id="9782200at2"/>
<comment type="similarity">
    <text evidence="1 8">Belongs to the esterase D family.</text>
</comment>
<evidence type="ECO:0000256" key="3">
    <source>
        <dbReference type="ARBA" id="ARBA00022487"/>
    </source>
</evidence>
<dbReference type="GO" id="GO:0052689">
    <property type="term" value="F:carboxylic ester hydrolase activity"/>
    <property type="evidence" value="ECO:0007669"/>
    <property type="project" value="UniProtKB-KW"/>
</dbReference>
<feature type="active site" description="Charge relay system" evidence="7">
    <location>
        <position position="146"/>
    </location>
</feature>
<proteinExistence type="inferred from homology"/>
<dbReference type="Proteomes" id="UP000198977">
    <property type="component" value="Unassembled WGS sequence"/>
</dbReference>
<accession>A0A1I1VTN2</accession>